<keyword evidence="2" id="KW-0813">Transport</keyword>
<dbReference type="AlphaFoldDB" id="A0A433QCK1"/>
<proteinExistence type="predicted"/>
<evidence type="ECO:0000313" key="6">
    <source>
        <dbReference type="EMBL" id="RUS27515.1"/>
    </source>
</evidence>
<dbReference type="Proteomes" id="UP000274822">
    <property type="component" value="Unassembled WGS sequence"/>
</dbReference>
<dbReference type="PANTHER" id="PTHR10350">
    <property type="entry name" value="NUCLEAR PORE COMPLEX PROTEIN NUP155"/>
    <property type="match status" value="1"/>
</dbReference>
<evidence type="ECO:0000259" key="5">
    <source>
        <dbReference type="Pfam" id="PF08801"/>
    </source>
</evidence>
<reference evidence="6 7" key="1">
    <citation type="journal article" date="2018" name="New Phytol.">
        <title>Phylogenomics of Endogonaceae and evolution of mycorrhizas within Mucoromycota.</title>
        <authorList>
            <person name="Chang Y."/>
            <person name="Desiro A."/>
            <person name="Na H."/>
            <person name="Sandor L."/>
            <person name="Lipzen A."/>
            <person name="Clum A."/>
            <person name="Barry K."/>
            <person name="Grigoriev I.V."/>
            <person name="Martin F.M."/>
            <person name="Stajich J.E."/>
            <person name="Smith M.E."/>
            <person name="Bonito G."/>
            <person name="Spatafora J.W."/>
        </authorList>
    </citation>
    <scope>NUCLEOTIDE SEQUENCE [LARGE SCALE GENOMIC DNA]</scope>
    <source>
        <strain evidence="6 7">AD002</strain>
    </source>
</reference>
<organism evidence="6 7">
    <name type="scientific">Jimgerdemannia flammicorona</name>
    <dbReference type="NCBI Taxonomy" id="994334"/>
    <lineage>
        <taxon>Eukaryota</taxon>
        <taxon>Fungi</taxon>
        <taxon>Fungi incertae sedis</taxon>
        <taxon>Mucoromycota</taxon>
        <taxon>Mucoromycotina</taxon>
        <taxon>Endogonomycetes</taxon>
        <taxon>Endogonales</taxon>
        <taxon>Endogonaceae</taxon>
        <taxon>Jimgerdemannia</taxon>
    </lineage>
</organism>
<evidence type="ECO:0000256" key="3">
    <source>
        <dbReference type="ARBA" id="ARBA00023242"/>
    </source>
</evidence>
<feature type="transmembrane region" description="Helical" evidence="4">
    <location>
        <begin position="21"/>
        <end position="38"/>
    </location>
</feature>
<keyword evidence="7" id="KW-1185">Reference proteome</keyword>
<keyword evidence="4" id="KW-1133">Transmembrane helix</keyword>
<dbReference type="PANTHER" id="PTHR10350:SF6">
    <property type="entry name" value="NUCLEAR PORE COMPLEX PROTEIN NUP155"/>
    <property type="match status" value="1"/>
</dbReference>
<evidence type="ECO:0000313" key="7">
    <source>
        <dbReference type="Proteomes" id="UP000274822"/>
    </source>
</evidence>
<dbReference type="GO" id="GO:0006405">
    <property type="term" value="P:RNA export from nucleus"/>
    <property type="evidence" value="ECO:0007669"/>
    <property type="project" value="TreeGrafter"/>
</dbReference>
<dbReference type="InterPro" id="IPR014908">
    <property type="entry name" value="Nucleoporin_Nup133/Nup155_N"/>
</dbReference>
<dbReference type="GO" id="GO:0036228">
    <property type="term" value="P:protein localization to nuclear inner membrane"/>
    <property type="evidence" value="ECO:0007669"/>
    <property type="project" value="TreeGrafter"/>
</dbReference>
<name>A0A433QCK1_9FUNG</name>
<evidence type="ECO:0000256" key="2">
    <source>
        <dbReference type="ARBA" id="ARBA00022448"/>
    </source>
</evidence>
<keyword evidence="4" id="KW-0472">Membrane</keyword>
<feature type="domain" description="Nucleoporin Nup133/Nup155-like N-terminal" evidence="5">
    <location>
        <begin position="11"/>
        <end position="221"/>
    </location>
</feature>
<keyword evidence="4" id="KW-0812">Transmembrane</keyword>
<comment type="caution">
    <text evidence="6">The sequence shown here is derived from an EMBL/GenBank/DDBJ whole genome shotgun (WGS) entry which is preliminary data.</text>
</comment>
<gene>
    <name evidence="6" type="ORF">BC938DRAFT_483139</name>
</gene>
<comment type="subcellular location">
    <subcellularLocation>
        <location evidence="1">Nucleus</location>
    </subcellularLocation>
</comment>
<dbReference type="GO" id="GO:0006606">
    <property type="term" value="P:protein import into nucleus"/>
    <property type="evidence" value="ECO:0007669"/>
    <property type="project" value="TreeGrafter"/>
</dbReference>
<dbReference type="GO" id="GO:0017056">
    <property type="term" value="F:structural constituent of nuclear pore"/>
    <property type="evidence" value="ECO:0007669"/>
    <property type="project" value="InterPro"/>
</dbReference>
<evidence type="ECO:0000256" key="4">
    <source>
        <dbReference type="SAM" id="Phobius"/>
    </source>
</evidence>
<dbReference type="InterPro" id="IPR004870">
    <property type="entry name" value="Nucleoporin_Nup155"/>
</dbReference>
<keyword evidence="3" id="KW-0539">Nucleus</keyword>
<dbReference type="Pfam" id="PF08801">
    <property type="entry name" value="Nucleoporin_N"/>
    <property type="match status" value="1"/>
</dbReference>
<sequence>MNNRSQRRASIPGIFIDQIEYLLILATPIEIILLGMSLNSAATVHTPNGYAHPAGELTLYVTQMSVPSDNVSMTSIIGTDSGRIFMCGNDGHLYELLYQAEEGWFTRKCRKQNHTSTPYSRLMPTFLKLSQEDPISAIALDDSRNVLYALSNKSNIEVIYLGSDGEQFSKIERNTEIAKLAQNLTPTSPLLDSRNFQIVSIHPVLSTESRTIHLVAVTSSGM</sequence>
<dbReference type="GO" id="GO:0044611">
    <property type="term" value="C:nuclear pore inner ring"/>
    <property type="evidence" value="ECO:0007669"/>
    <property type="project" value="TreeGrafter"/>
</dbReference>
<protein>
    <submittedName>
        <fullName evidence="6">Nucleoporin, Nup133/Nup155-like protein</fullName>
    </submittedName>
</protein>
<dbReference type="GO" id="GO:0000972">
    <property type="term" value="P:transcription-dependent tethering of RNA polymerase II gene DNA at nuclear periphery"/>
    <property type="evidence" value="ECO:0007669"/>
    <property type="project" value="TreeGrafter"/>
</dbReference>
<evidence type="ECO:0000256" key="1">
    <source>
        <dbReference type="ARBA" id="ARBA00004123"/>
    </source>
</evidence>
<dbReference type="EMBL" id="RBNJ01008243">
    <property type="protein sequence ID" value="RUS27515.1"/>
    <property type="molecule type" value="Genomic_DNA"/>
</dbReference>
<accession>A0A433QCK1</accession>